<dbReference type="PANTHER" id="PTHR36578">
    <property type="entry name" value="CHROMOSOME 15, WHOLE GENOME SHOTGUN SEQUENCE"/>
    <property type="match status" value="1"/>
</dbReference>
<evidence type="ECO:0000313" key="3">
    <source>
        <dbReference type="Proteomes" id="UP001056384"/>
    </source>
</evidence>
<evidence type="ECO:0000256" key="1">
    <source>
        <dbReference type="SAM" id="MobiDB-lite"/>
    </source>
</evidence>
<evidence type="ECO:0000313" key="2">
    <source>
        <dbReference type="EMBL" id="USW52209.1"/>
    </source>
</evidence>
<dbReference type="AlphaFoldDB" id="A0A9Q9APR6"/>
<feature type="region of interest" description="Disordered" evidence="1">
    <location>
        <begin position="92"/>
        <end position="111"/>
    </location>
</feature>
<protein>
    <submittedName>
        <fullName evidence="2">Uncharacterized protein</fullName>
    </submittedName>
</protein>
<gene>
    <name evidence="2" type="ORF">Slin15195_G055280</name>
</gene>
<proteinExistence type="predicted"/>
<organism evidence="2 3">
    <name type="scientific">Septoria linicola</name>
    <dbReference type="NCBI Taxonomy" id="215465"/>
    <lineage>
        <taxon>Eukaryota</taxon>
        <taxon>Fungi</taxon>
        <taxon>Dikarya</taxon>
        <taxon>Ascomycota</taxon>
        <taxon>Pezizomycotina</taxon>
        <taxon>Dothideomycetes</taxon>
        <taxon>Dothideomycetidae</taxon>
        <taxon>Mycosphaerellales</taxon>
        <taxon>Mycosphaerellaceae</taxon>
        <taxon>Septoria</taxon>
    </lineage>
</organism>
<dbReference type="EMBL" id="CP099421">
    <property type="protein sequence ID" value="USW52209.1"/>
    <property type="molecule type" value="Genomic_DNA"/>
</dbReference>
<accession>A0A9Q9APR6</accession>
<dbReference type="Proteomes" id="UP001056384">
    <property type="component" value="Chromosome 4"/>
</dbReference>
<keyword evidence="3" id="KW-1185">Reference proteome</keyword>
<sequence length="368" mass="39587">MRYQTAALLVGIAYANPVPQGFDWDAIDAIEPIRFAETEIPVVNAAAAQTTLPAPAATAAAASVSAAVYASPSDTSLKVRGTLAMDNGCTANANDTPESFSSNDYYQESAETSQKPSGYTLAYQDQNGSSQGVLGYMGYSILDQYNQLECASRCDTMKGCQSFNIYFERDPSVDPTDSCPNPPSKVVIKCVYYGGPVTAASATNDGQWSKDFHVVIAGSNGFVNNSITTPAGYSNPTFLDRAAINAPKDCNGQDTYMTVKTFTGVFDVANCANACSAQNEYNRNHPRQSDGYFPTCQFFNTYVLYNDSTAVGQYCALYNETWPSTFATNNGQWRGSNWFNINYSYTFSNTTGGLDTPAGCNNPTASSK</sequence>
<name>A0A9Q9APR6_9PEZI</name>
<reference evidence="2" key="1">
    <citation type="submission" date="2022-06" db="EMBL/GenBank/DDBJ databases">
        <title>Complete genome sequences of two strains of the flax pathogen Septoria linicola.</title>
        <authorList>
            <person name="Lapalu N."/>
            <person name="Simon A."/>
            <person name="Demenou B."/>
            <person name="Paumier D."/>
            <person name="Guillot M.-P."/>
            <person name="Gout L."/>
            <person name="Valade R."/>
        </authorList>
    </citation>
    <scope>NUCLEOTIDE SEQUENCE</scope>
    <source>
        <strain evidence="2">SE15195</strain>
    </source>
</reference>
<dbReference type="PANTHER" id="PTHR36578:SF2">
    <property type="entry name" value="PA14 DOMAIN-CONTAINING PROTEIN"/>
    <property type="match status" value="1"/>
</dbReference>